<dbReference type="KEGG" id="cphy:B5808_18200"/>
<proteinExistence type="predicted"/>
<dbReference type="EMBL" id="CP020715">
    <property type="protein sequence ID" value="ARJ06942.1"/>
    <property type="molecule type" value="Genomic_DNA"/>
</dbReference>
<evidence type="ECO:0000313" key="2">
    <source>
        <dbReference type="Proteomes" id="UP000192775"/>
    </source>
</evidence>
<dbReference type="Proteomes" id="UP000192775">
    <property type="component" value="Chromosome"/>
</dbReference>
<organism evidence="1 2">
    <name type="scientific">Cnuibacter physcomitrellae</name>
    <dbReference type="NCBI Taxonomy" id="1619308"/>
    <lineage>
        <taxon>Bacteria</taxon>
        <taxon>Bacillati</taxon>
        <taxon>Actinomycetota</taxon>
        <taxon>Actinomycetes</taxon>
        <taxon>Micrococcales</taxon>
        <taxon>Microbacteriaceae</taxon>
        <taxon>Cnuibacter</taxon>
    </lineage>
</organism>
<evidence type="ECO:0000313" key="1">
    <source>
        <dbReference type="EMBL" id="ARJ06942.1"/>
    </source>
</evidence>
<protein>
    <submittedName>
        <fullName evidence="1">Uncharacterized protein</fullName>
    </submittedName>
</protein>
<gene>
    <name evidence="1" type="ORF">B5808_18200</name>
</gene>
<dbReference type="AlphaFoldDB" id="A0A1X9LR73"/>
<dbReference type="SUPFAM" id="SSF50969">
    <property type="entry name" value="YVTN repeat-like/Quinoprotein amine dehydrogenase"/>
    <property type="match status" value="1"/>
</dbReference>
<name>A0A1X9LR73_9MICO</name>
<dbReference type="STRING" id="1619308.B5808_18200"/>
<reference evidence="1 2" key="1">
    <citation type="submission" date="2017-04" db="EMBL/GenBank/DDBJ databases">
        <authorList>
            <person name="Afonso C.L."/>
            <person name="Miller P.J."/>
            <person name="Scott M.A."/>
            <person name="Spackman E."/>
            <person name="Goraichik I."/>
            <person name="Dimitrov K.M."/>
            <person name="Suarez D.L."/>
            <person name="Swayne D.E."/>
        </authorList>
    </citation>
    <scope>NUCLEOTIDE SEQUENCE [LARGE SCALE GENOMIC DNA]</scope>
    <source>
        <strain evidence="2">XA(T)</strain>
    </source>
</reference>
<accession>A0A1X9LR73</accession>
<dbReference type="InterPro" id="IPR011044">
    <property type="entry name" value="Quino_amine_DH_bsu"/>
</dbReference>
<sequence length="333" mass="35759">MPSRSLRRLLVLPMIASAVVMSTALAPAASATTHGFVGEPEALGTFSHVDDVAVDAVTGRLWFQADGALTVVDGTDLRILTRVASGWDLLAMDPLSRFAVARDGDDLVRISLDRMTETARATLPIGEVDIDPLHHRLVGIQHDTTDDCIVVVDEATLAITARQCFTEVAHVEFDVHADAVIATVLTGGRRVLATFDSATVLNRVDLVSTTPDLPFGSVIQTWHVDRSTRTLVMEITDPTSASSTYVVYDLRRREAVTAFPLRGAIAAPFLIGADSTIIQLTGSSVSVIDTRTGAERQVLPLARRPRGAVIDASSGDLYLLYAFTPSALRVAWS</sequence>
<dbReference type="RefSeq" id="WP_085021080.1">
    <property type="nucleotide sequence ID" value="NZ_BMHD01000001.1"/>
</dbReference>
<keyword evidence="2" id="KW-1185">Reference proteome</keyword>